<gene>
    <name evidence="1" type="ORF">Ocin01_15868</name>
</gene>
<proteinExistence type="predicted"/>
<dbReference type="Proteomes" id="UP000094527">
    <property type="component" value="Unassembled WGS sequence"/>
</dbReference>
<evidence type="ECO:0000313" key="1">
    <source>
        <dbReference type="EMBL" id="ODM90815.1"/>
    </source>
</evidence>
<dbReference type="STRING" id="48709.A0A1D2MCV5"/>
<protein>
    <recommendedName>
        <fullName evidence="3">G domain-containing protein</fullName>
    </recommendedName>
</protein>
<dbReference type="EMBL" id="LJIJ01001784">
    <property type="protein sequence ID" value="ODM90815.1"/>
    <property type="molecule type" value="Genomic_DNA"/>
</dbReference>
<organism evidence="1 2">
    <name type="scientific">Orchesella cincta</name>
    <name type="common">Springtail</name>
    <name type="synonym">Podura cincta</name>
    <dbReference type="NCBI Taxonomy" id="48709"/>
    <lineage>
        <taxon>Eukaryota</taxon>
        <taxon>Metazoa</taxon>
        <taxon>Ecdysozoa</taxon>
        <taxon>Arthropoda</taxon>
        <taxon>Hexapoda</taxon>
        <taxon>Collembola</taxon>
        <taxon>Entomobryomorpha</taxon>
        <taxon>Entomobryoidea</taxon>
        <taxon>Orchesellidae</taxon>
        <taxon>Orchesellinae</taxon>
        <taxon>Orchesella</taxon>
    </lineage>
</organism>
<evidence type="ECO:0000313" key="2">
    <source>
        <dbReference type="Proteomes" id="UP000094527"/>
    </source>
</evidence>
<dbReference type="OrthoDB" id="2386367at2759"/>
<comment type="caution">
    <text evidence="1">The sequence shown here is derived from an EMBL/GenBank/DDBJ whole genome shotgun (WGS) entry which is preliminary data.</text>
</comment>
<accession>A0A1D2MCV5</accession>
<reference evidence="1 2" key="1">
    <citation type="journal article" date="2016" name="Genome Biol. Evol.">
        <title>Gene Family Evolution Reflects Adaptation to Soil Environmental Stressors in the Genome of the Collembolan Orchesella cincta.</title>
        <authorList>
            <person name="Faddeeva-Vakhrusheva A."/>
            <person name="Derks M.F."/>
            <person name="Anvar S.Y."/>
            <person name="Agamennone V."/>
            <person name="Suring W."/>
            <person name="Smit S."/>
            <person name="van Straalen N.M."/>
            <person name="Roelofs D."/>
        </authorList>
    </citation>
    <scope>NUCLEOTIDE SEQUENCE [LARGE SCALE GENOMIC DNA]</scope>
    <source>
        <tissue evidence="1">Mixed pool</tissue>
    </source>
</reference>
<dbReference type="AlphaFoldDB" id="A0A1D2MCV5"/>
<keyword evidence="2" id="KW-1185">Reference proteome</keyword>
<name>A0A1D2MCV5_ORCCI</name>
<dbReference type="InterPro" id="IPR027417">
    <property type="entry name" value="P-loop_NTPase"/>
</dbReference>
<feature type="non-terminal residue" evidence="1">
    <location>
        <position position="1"/>
    </location>
</feature>
<sequence>AHKLHVSSFQPSILKTTRKLAIFNILKQKNMKCIGVSMQKCPLPLMVVLLLSYYVNLVLTQSESSEEIKCHTLPPPPKIVASTTLSQNLSTKQIPNKDDKQQQILSRGMEQLYFDRVDKKAIFMLGNTGAGKTTITQTLNGNLSQLHAVKTHGGQMVIIDEQQRIGLPTTNSKTLVPEYVRNPENNVSFYDCPGFDDNRGADSDIAAMYFVTPSRNMWNKPSFFLLLNTRL</sequence>
<dbReference type="Gene3D" id="3.40.50.300">
    <property type="entry name" value="P-loop containing nucleotide triphosphate hydrolases"/>
    <property type="match status" value="1"/>
</dbReference>
<dbReference type="SUPFAM" id="SSF52540">
    <property type="entry name" value="P-loop containing nucleoside triphosphate hydrolases"/>
    <property type="match status" value="1"/>
</dbReference>
<evidence type="ECO:0008006" key="3">
    <source>
        <dbReference type="Google" id="ProtNLM"/>
    </source>
</evidence>